<reference evidence="1 2" key="1">
    <citation type="submission" date="2020-01" db="EMBL/GenBank/DDBJ databases">
        <title>Genome analysis of Anaerocolumna sp. CBA3638.</title>
        <authorList>
            <person name="Kim J."/>
            <person name="Roh S.W."/>
        </authorList>
    </citation>
    <scope>NUCLEOTIDE SEQUENCE [LARGE SCALE GENOMIC DNA]</scope>
    <source>
        <strain evidence="1 2">CBA3638</strain>
    </source>
</reference>
<accession>A0A6P1TNC3</accession>
<proteinExistence type="predicted"/>
<name>A0A6P1TNC3_9FIRM</name>
<dbReference type="Proteomes" id="UP000464314">
    <property type="component" value="Chromosome"/>
</dbReference>
<dbReference type="KEGG" id="anr:Ana3638_11915"/>
<sequence>MQNINFDDGYKEFSINGDENRVIRINPSDFGLIERFNKAIENIENELGSLSTDVHLDAKGDPIEQLKEAADEVAKARIYVNEQIDYIFNSPVSNAVFGNQSPLSSPGGIPLVERFLNVVGPIINDMIKADVKAREARIKKYTSQVKKK</sequence>
<evidence type="ECO:0000313" key="1">
    <source>
        <dbReference type="EMBL" id="QHQ61391.1"/>
    </source>
</evidence>
<gene>
    <name evidence="1" type="ORF">Ana3638_11915</name>
</gene>
<dbReference type="RefSeq" id="WP_161838216.1">
    <property type="nucleotide sequence ID" value="NZ_CP048000.1"/>
</dbReference>
<dbReference type="EMBL" id="CP048000">
    <property type="protein sequence ID" value="QHQ61391.1"/>
    <property type="molecule type" value="Genomic_DNA"/>
</dbReference>
<keyword evidence="2" id="KW-1185">Reference proteome</keyword>
<evidence type="ECO:0000313" key="2">
    <source>
        <dbReference type="Proteomes" id="UP000464314"/>
    </source>
</evidence>
<organism evidence="1 2">
    <name type="scientific">Anaerocolumna sedimenticola</name>
    <dbReference type="NCBI Taxonomy" id="2696063"/>
    <lineage>
        <taxon>Bacteria</taxon>
        <taxon>Bacillati</taxon>
        <taxon>Bacillota</taxon>
        <taxon>Clostridia</taxon>
        <taxon>Lachnospirales</taxon>
        <taxon>Lachnospiraceae</taxon>
        <taxon>Anaerocolumna</taxon>
    </lineage>
</organism>
<protein>
    <submittedName>
        <fullName evidence="1">Uncharacterized protein</fullName>
    </submittedName>
</protein>
<dbReference type="AlphaFoldDB" id="A0A6P1TNC3"/>